<gene>
    <name evidence="6" type="ORF">Vafri_19180</name>
</gene>
<dbReference type="GO" id="GO:0005388">
    <property type="term" value="F:P-type calcium transporter activity"/>
    <property type="evidence" value="ECO:0007669"/>
    <property type="project" value="TreeGrafter"/>
</dbReference>
<feature type="non-terminal residue" evidence="6">
    <location>
        <position position="174"/>
    </location>
</feature>
<evidence type="ECO:0000256" key="4">
    <source>
        <dbReference type="SAM" id="MobiDB-lite"/>
    </source>
</evidence>
<comment type="caution">
    <text evidence="6">The sequence shown here is derived from an EMBL/GenBank/DDBJ whole genome shotgun (WGS) entry which is preliminary data.</text>
</comment>
<dbReference type="GO" id="GO:0046872">
    <property type="term" value="F:metal ion binding"/>
    <property type="evidence" value="ECO:0007669"/>
    <property type="project" value="UniProtKB-KW"/>
</dbReference>
<dbReference type="SUPFAM" id="SSF81665">
    <property type="entry name" value="Calcium ATPase, transmembrane domain M"/>
    <property type="match status" value="1"/>
</dbReference>
<keyword evidence="3" id="KW-0460">Magnesium</keyword>
<evidence type="ECO:0000256" key="3">
    <source>
        <dbReference type="ARBA" id="ARBA00022842"/>
    </source>
</evidence>
<dbReference type="GO" id="GO:0005886">
    <property type="term" value="C:plasma membrane"/>
    <property type="evidence" value="ECO:0007669"/>
    <property type="project" value="TreeGrafter"/>
</dbReference>
<protein>
    <recommendedName>
        <fullName evidence="5">Cation-transporting P-type ATPase C-terminal domain-containing protein</fullName>
    </recommendedName>
</protein>
<feature type="domain" description="Cation-transporting P-type ATPase C-terminal" evidence="5">
    <location>
        <begin position="113"/>
        <end position="173"/>
    </location>
</feature>
<dbReference type="InterPro" id="IPR006068">
    <property type="entry name" value="ATPase_P-typ_cation-transptr_C"/>
</dbReference>
<keyword evidence="2" id="KW-0479">Metal-binding</keyword>
<evidence type="ECO:0000259" key="5">
    <source>
        <dbReference type="Pfam" id="PF00689"/>
    </source>
</evidence>
<feature type="region of interest" description="Disordered" evidence="4">
    <location>
        <begin position="1"/>
        <end position="23"/>
    </location>
</feature>
<dbReference type="GO" id="GO:0012505">
    <property type="term" value="C:endomembrane system"/>
    <property type="evidence" value="ECO:0007669"/>
    <property type="project" value="UniProtKB-SubCell"/>
</dbReference>
<organism evidence="6 7">
    <name type="scientific">Volvox africanus</name>
    <dbReference type="NCBI Taxonomy" id="51714"/>
    <lineage>
        <taxon>Eukaryota</taxon>
        <taxon>Viridiplantae</taxon>
        <taxon>Chlorophyta</taxon>
        <taxon>core chlorophytes</taxon>
        <taxon>Chlorophyceae</taxon>
        <taxon>CS clade</taxon>
        <taxon>Chlamydomonadales</taxon>
        <taxon>Volvocaceae</taxon>
        <taxon>Volvox</taxon>
    </lineage>
</organism>
<evidence type="ECO:0000313" key="7">
    <source>
        <dbReference type="Proteomes" id="UP000747399"/>
    </source>
</evidence>
<evidence type="ECO:0000256" key="2">
    <source>
        <dbReference type="ARBA" id="ARBA00022723"/>
    </source>
</evidence>
<dbReference type="Gene3D" id="1.20.1110.10">
    <property type="entry name" value="Calcium-transporting ATPase, transmembrane domain"/>
    <property type="match status" value="1"/>
</dbReference>
<proteinExistence type="predicted"/>
<sequence>MTPLVASSFPSPPLPFPSPLPPSPPLSSPLLFSPPLLSLPLPSPPFPSLPLPPASSEAADILLLDSSFTSIVSAVAWGRNVYASVTRFLQFQLTANVVAVAVAAGGAVWLHYSPLSAVQMLWVNLIMDSLASLALATEAPNEAMLDASPNRPHDPLVTPTVLKHIIGQSAFQLA</sequence>
<name>A0A8J4F9E3_9CHLO</name>
<dbReference type="InterPro" id="IPR023298">
    <property type="entry name" value="ATPase_P-typ_TM_dom_sf"/>
</dbReference>
<dbReference type="PANTHER" id="PTHR24093">
    <property type="entry name" value="CATION TRANSPORTING ATPASE"/>
    <property type="match status" value="1"/>
</dbReference>
<dbReference type="EMBL" id="BNCO01000075">
    <property type="protein sequence ID" value="GIL65428.1"/>
    <property type="molecule type" value="Genomic_DNA"/>
</dbReference>
<dbReference type="Proteomes" id="UP000747399">
    <property type="component" value="Unassembled WGS sequence"/>
</dbReference>
<evidence type="ECO:0000256" key="1">
    <source>
        <dbReference type="ARBA" id="ARBA00004127"/>
    </source>
</evidence>
<dbReference type="AlphaFoldDB" id="A0A8J4F9E3"/>
<comment type="subcellular location">
    <subcellularLocation>
        <location evidence="1">Endomembrane system</location>
        <topology evidence="1">Multi-pass membrane protein</topology>
    </subcellularLocation>
</comment>
<evidence type="ECO:0000313" key="6">
    <source>
        <dbReference type="EMBL" id="GIL65428.1"/>
    </source>
</evidence>
<feature type="compositionally biased region" description="Pro residues" evidence="4">
    <location>
        <begin position="10"/>
        <end position="23"/>
    </location>
</feature>
<accession>A0A8J4F9E3</accession>
<reference evidence="6" key="1">
    <citation type="journal article" date="2021" name="Proc. Natl. Acad. Sci. U.S.A.">
        <title>Three genomes in the algal genus Volvox reveal the fate of a haploid sex-determining region after a transition to homothallism.</title>
        <authorList>
            <person name="Yamamoto K."/>
            <person name="Hamaji T."/>
            <person name="Kawai-Toyooka H."/>
            <person name="Matsuzaki R."/>
            <person name="Takahashi F."/>
            <person name="Nishimura Y."/>
            <person name="Kawachi M."/>
            <person name="Noguchi H."/>
            <person name="Minakuchi Y."/>
            <person name="Umen J.G."/>
            <person name="Toyoda A."/>
            <person name="Nozaki H."/>
        </authorList>
    </citation>
    <scope>NUCLEOTIDE SEQUENCE</scope>
    <source>
        <strain evidence="6">NIES-3780</strain>
    </source>
</reference>
<dbReference type="PANTHER" id="PTHR24093:SF369">
    <property type="entry name" value="CALCIUM-TRANSPORTING ATPASE"/>
    <property type="match status" value="1"/>
</dbReference>
<dbReference type="Pfam" id="PF00689">
    <property type="entry name" value="Cation_ATPase_C"/>
    <property type="match status" value="1"/>
</dbReference>
<keyword evidence="7" id="KW-1185">Reference proteome</keyword>